<feature type="compositionally biased region" description="Low complexity" evidence="2">
    <location>
        <begin position="335"/>
        <end position="354"/>
    </location>
</feature>
<evidence type="ECO:0000256" key="2">
    <source>
        <dbReference type="SAM" id="MobiDB-lite"/>
    </source>
</evidence>
<dbReference type="Pfam" id="PF06218">
    <property type="entry name" value="NPR2"/>
    <property type="match status" value="2"/>
</dbReference>
<dbReference type="PANTHER" id="PTHR12991:SF10">
    <property type="entry name" value="GATOR COMPLEX PROTEIN NPRL2"/>
    <property type="match status" value="1"/>
</dbReference>
<dbReference type="EMBL" id="LNIX01000001">
    <property type="protein sequence ID" value="OXA62646.1"/>
    <property type="molecule type" value="Genomic_DNA"/>
</dbReference>
<accession>A0A226F136</accession>
<dbReference type="InterPro" id="IPR009348">
    <property type="entry name" value="NPR2-like"/>
</dbReference>
<protein>
    <submittedName>
        <fullName evidence="3">Nitrogen permease regulator 2-like protein</fullName>
    </submittedName>
</protein>
<evidence type="ECO:0000256" key="1">
    <source>
        <dbReference type="ARBA" id="ARBA00008433"/>
    </source>
</evidence>
<dbReference type="OMA" id="INHIARI"/>
<dbReference type="AlphaFoldDB" id="A0A226F136"/>
<sequence>MASLPFPPTDNQEEGLFEGCGREGPILAIFLAEFHHIAGPKIVYQFPPETISKEIFDGVSSYIIPKTHLQRITMTVNVLGKKIIGYPIQIPSDKYERNAFYFNTCFVCDAWARTVQYEIVLVKLAKFFLTLELETEAEEELMKMFRAILLGINNINRECFYIFKDSRLLALKVVPVLKDPPKIENHHVPVFVLDIGSVEKWDLTTQQIIPYVDGFCNVTQISHISDVHINLVKSCVQNLLYYNVVKLVSAFQYGNSYTLTSNFHKKLVRGDDNFKNECLFFVAKNEHVKPNLVDVMRFFGAMKRGVTMKELCLRFKQVAAQPALRIINLDSSKFSTSKYSDHSLSSSLQSRNSSYPTTPVKGLDEPLIRTLTKRPSGEKFQPVLNVIDERRLVLFGLVHSLIRRVEKYPLFDVSEGLEPICGIPYTYGSPHRNSIDFGTSLDELRAHWEKHRKKYALIYEMLNGRNNYDKICQKNEISQNQLDEIIEHDPDVYVTWK</sequence>
<evidence type="ECO:0000313" key="4">
    <source>
        <dbReference type="Proteomes" id="UP000198287"/>
    </source>
</evidence>
<keyword evidence="4" id="KW-1185">Reference proteome</keyword>
<comment type="caution">
    <text evidence="3">The sequence shown here is derived from an EMBL/GenBank/DDBJ whole genome shotgun (WGS) entry which is preliminary data.</text>
</comment>
<feature type="region of interest" description="Disordered" evidence="2">
    <location>
        <begin position="335"/>
        <end position="359"/>
    </location>
</feature>
<evidence type="ECO:0000313" key="3">
    <source>
        <dbReference type="EMBL" id="OXA62646.1"/>
    </source>
</evidence>
<dbReference type="GO" id="GO:1904262">
    <property type="term" value="P:negative regulation of TORC1 signaling"/>
    <property type="evidence" value="ECO:0007669"/>
    <property type="project" value="TreeGrafter"/>
</dbReference>
<reference evidence="3 4" key="1">
    <citation type="submission" date="2015-12" db="EMBL/GenBank/DDBJ databases">
        <title>The genome of Folsomia candida.</title>
        <authorList>
            <person name="Faddeeva A."/>
            <person name="Derks M.F."/>
            <person name="Anvar Y."/>
            <person name="Smit S."/>
            <person name="Van Straalen N."/>
            <person name="Roelofs D."/>
        </authorList>
    </citation>
    <scope>NUCLEOTIDE SEQUENCE [LARGE SCALE GENOMIC DNA]</scope>
    <source>
        <strain evidence="3 4">VU population</strain>
        <tissue evidence="3">Whole body</tissue>
    </source>
</reference>
<dbReference type="Proteomes" id="UP000198287">
    <property type="component" value="Unassembled WGS sequence"/>
</dbReference>
<dbReference type="GO" id="GO:0005096">
    <property type="term" value="F:GTPase activator activity"/>
    <property type="evidence" value="ECO:0007669"/>
    <property type="project" value="TreeGrafter"/>
</dbReference>
<name>A0A226F136_FOLCA</name>
<dbReference type="GO" id="GO:1990130">
    <property type="term" value="C:GATOR1 complex"/>
    <property type="evidence" value="ECO:0007669"/>
    <property type="project" value="TreeGrafter"/>
</dbReference>
<dbReference type="GO" id="GO:0010508">
    <property type="term" value="P:positive regulation of autophagy"/>
    <property type="evidence" value="ECO:0007669"/>
    <property type="project" value="TreeGrafter"/>
</dbReference>
<dbReference type="OrthoDB" id="338854at2759"/>
<comment type="similarity">
    <text evidence="1">Belongs to the NPR2 family.</text>
</comment>
<gene>
    <name evidence="3" type="ORF">Fcan01_02706</name>
</gene>
<proteinExistence type="inferred from homology"/>
<dbReference type="PANTHER" id="PTHR12991">
    <property type="entry name" value="NITROGEN PERMEASE REGULATOR 2/TUMOR SUPPRESSOR CANDIDATE 4"/>
    <property type="match status" value="1"/>
</dbReference>
<organism evidence="3 4">
    <name type="scientific">Folsomia candida</name>
    <name type="common">Springtail</name>
    <dbReference type="NCBI Taxonomy" id="158441"/>
    <lineage>
        <taxon>Eukaryota</taxon>
        <taxon>Metazoa</taxon>
        <taxon>Ecdysozoa</taxon>
        <taxon>Arthropoda</taxon>
        <taxon>Hexapoda</taxon>
        <taxon>Collembola</taxon>
        <taxon>Entomobryomorpha</taxon>
        <taxon>Isotomoidea</taxon>
        <taxon>Isotomidae</taxon>
        <taxon>Proisotominae</taxon>
        <taxon>Folsomia</taxon>
    </lineage>
</organism>
<dbReference type="STRING" id="158441.A0A226F136"/>
<dbReference type="GO" id="GO:0005774">
    <property type="term" value="C:vacuolar membrane"/>
    <property type="evidence" value="ECO:0007669"/>
    <property type="project" value="TreeGrafter"/>
</dbReference>
<dbReference type="GO" id="GO:0034198">
    <property type="term" value="P:cellular response to amino acid starvation"/>
    <property type="evidence" value="ECO:0007669"/>
    <property type="project" value="TreeGrafter"/>
</dbReference>